<dbReference type="Proteomes" id="UP001456524">
    <property type="component" value="Unassembled WGS sequence"/>
</dbReference>
<name>A0ABR1Y743_9PEZI</name>
<keyword evidence="3" id="KW-1185">Reference proteome</keyword>
<feature type="transmembrane region" description="Helical" evidence="1">
    <location>
        <begin position="209"/>
        <end position="234"/>
    </location>
</feature>
<accession>A0ABR1Y743</accession>
<reference evidence="2 3" key="1">
    <citation type="journal article" date="2022" name="G3 (Bethesda)">
        <title>Enemy or ally: a genomic approach to elucidate the lifestyle of Phyllosticta citrichinaensis.</title>
        <authorList>
            <person name="Buijs V.A."/>
            <person name="Groenewald J.Z."/>
            <person name="Haridas S."/>
            <person name="LaButti K.M."/>
            <person name="Lipzen A."/>
            <person name="Martin F.M."/>
            <person name="Barry K."/>
            <person name="Grigoriev I.V."/>
            <person name="Crous P.W."/>
            <person name="Seidl M.F."/>
        </authorList>
    </citation>
    <scope>NUCLEOTIDE SEQUENCE [LARGE SCALE GENOMIC DNA]</scope>
    <source>
        <strain evidence="2 3">CBS 129764</strain>
    </source>
</reference>
<keyword evidence="1" id="KW-1133">Transmembrane helix</keyword>
<feature type="transmembrane region" description="Helical" evidence="1">
    <location>
        <begin position="184"/>
        <end position="203"/>
    </location>
</feature>
<gene>
    <name evidence="2" type="ORF">IWX90DRAFT_12700</name>
</gene>
<evidence type="ECO:0000313" key="3">
    <source>
        <dbReference type="Proteomes" id="UP001456524"/>
    </source>
</evidence>
<dbReference type="EMBL" id="JBBWUH010000001">
    <property type="protein sequence ID" value="KAK8177255.1"/>
    <property type="molecule type" value="Genomic_DNA"/>
</dbReference>
<evidence type="ECO:0000256" key="1">
    <source>
        <dbReference type="SAM" id="Phobius"/>
    </source>
</evidence>
<sequence>MKTTRKPDNKIYCIWTKTPITTTAGLEPGPFPYDTQSMAIGTGQEFFLFFSLLFALTNVCRCSLLPCLVVWPKACEQVKVGRWRSLPKFFFFSFFSFWYSTRHWILRWIDPTTSDGQTVWLTSQQDWGESEGGQVECTHGLTLHNLLGPHYCFYHHAGPRSGFSCFALLLLFSGSQLGRLDPRCFVVSLLLGLCPVHPSINMISDLPSFFFLLPLPLCYIVACPTLLCASLLLFITITKILRPACTHVRTEWPLLSALLSSGLTALRARGSARFSLPILVPPCLCLRLRLRLRLACYPGVFVQLHATRVISVWLCGPCLLVCLFVSSRDLWRIGVCIDARLVSSCQLVNRRLVGQSVNQVSQQGWSVEREFASVCARSARPCSLFVCSMQTACLPCLKNIRTEACALICLPACLAFLCCALTLWLCALSCSACPFYFPLLAYLAPAGSQLERTCLYLCVLARPV</sequence>
<evidence type="ECO:0000313" key="2">
    <source>
        <dbReference type="EMBL" id="KAK8177255.1"/>
    </source>
</evidence>
<feature type="transmembrane region" description="Helical" evidence="1">
    <location>
        <begin position="404"/>
        <end position="425"/>
    </location>
</feature>
<protein>
    <submittedName>
        <fullName evidence="2">Uncharacterized protein</fullName>
    </submittedName>
</protein>
<organism evidence="2 3">
    <name type="scientific">Phyllosticta citrichinensis</name>
    <dbReference type="NCBI Taxonomy" id="1130410"/>
    <lineage>
        <taxon>Eukaryota</taxon>
        <taxon>Fungi</taxon>
        <taxon>Dikarya</taxon>
        <taxon>Ascomycota</taxon>
        <taxon>Pezizomycotina</taxon>
        <taxon>Dothideomycetes</taxon>
        <taxon>Dothideomycetes incertae sedis</taxon>
        <taxon>Botryosphaeriales</taxon>
        <taxon>Phyllostictaceae</taxon>
        <taxon>Phyllosticta</taxon>
    </lineage>
</organism>
<keyword evidence="1" id="KW-0472">Membrane</keyword>
<comment type="caution">
    <text evidence="2">The sequence shown here is derived from an EMBL/GenBank/DDBJ whole genome shotgun (WGS) entry which is preliminary data.</text>
</comment>
<proteinExistence type="predicted"/>
<keyword evidence="1" id="KW-0812">Transmembrane</keyword>